<reference evidence="6" key="1">
    <citation type="submission" date="2022-04" db="EMBL/GenBank/DDBJ databases">
        <authorList>
            <person name="Xu L."/>
            <person name="Lv Z."/>
        </authorList>
    </citation>
    <scope>NUCLEOTIDE SEQUENCE</scope>
    <source>
        <strain evidence="6">LV_2022a</strain>
    </source>
</reference>
<protein>
    <recommendedName>
        <fullName evidence="8">Rab-GAP TBC domain-containing protein</fullName>
    </recommendedName>
</protein>
<dbReference type="Gene3D" id="1.10.8.270">
    <property type="entry name" value="putative rabgap domain of human tbc1 domain family member 14 like domains"/>
    <property type="match status" value="1"/>
</dbReference>
<dbReference type="InterPro" id="IPR021935">
    <property type="entry name" value="SGSM1/2_RBD"/>
</dbReference>
<evidence type="ECO:0000259" key="4">
    <source>
        <dbReference type="PROSITE" id="PS50086"/>
    </source>
</evidence>
<evidence type="ECO:0008006" key="8">
    <source>
        <dbReference type="Google" id="ProtNLM"/>
    </source>
</evidence>
<evidence type="ECO:0000313" key="6">
    <source>
        <dbReference type="EMBL" id="KAK4471179.1"/>
    </source>
</evidence>
<comment type="similarity">
    <text evidence="2">Belongs to the RUTBC family.</text>
</comment>
<dbReference type="PROSITE" id="PS50086">
    <property type="entry name" value="TBC_RABGAP"/>
    <property type="match status" value="1"/>
</dbReference>
<dbReference type="InterPro" id="IPR035969">
    <property type="entry name" value="Rab-GAP_TBC_sf"/>
</dbReference>
<feature type="domain" description="Rab-GAP TBC" evidence="4">
    <location>
        <begin position="744"/>
        <end position="1035"/>
    </location>
</feature>
<dbReference type="SUPFAM" id="SSF140741">
    <property type="entry name" value="RUN domain-like"/>
    <property type="match status" value="1"/>
</dbReference>
<dbReference type="InterPro" id="IPR000195">
    <property type="entry name" value="Rab-GAP-TBC_dom"/>
</dbReference>
<dbReference type="InterPro" id="IPR004012">
    <property type="entry name" value="Run_dom"/>
</dbReference>
<dbReference type="Pfam" id="PF00566">
    <property type="entry name" value="RabGAP-TBC"/>
    <property type="match status" value="1"/>
</dbReference>
<keyword evidence="1" id="KW-0343">GTPase activation</keyword>
<keyword evidence="7" id="KW-1185">Reference proteome</keyword>
<dbReference type="SMART" id="SM00593">
    <property type="entry name" value="RUN"/>
    <property type="match status" value="1"/>
</dbReference>
<dbReference type="Pfam" id="PF12068">
    <property type="entry name" value="PH_RBD"/>
    <property type="match status" value="1"/>
</dbReference>
<dbReference type="SMART" id="SM00164">
    <property type="entry name" value="TBC"/>
    <property type="match status" value="1"/>
</dbReference>
<dbReference type="GO" id="GO:0005096">
    <property type="term" value="F:GTPase activator activity"/>
    <property type="evidence" value="ECO:0007669"/>
    <property type="project" value="UniProtKB-KW"/>
</dbReference>
<dbReference type="Proteomes" id="UP001292079">
    <property type="component" value="Unassembled WGS sequence"/>
</dbReference>
<sequence>MNKEDSLFSFMSTIWKFDENNSFDNKRKELIQALKLNVKTLMEYAVVCRSIPEDSIHVINFCELVHECLRNGLRTSSFLFYQNITTYSLLHKISNHCESALKVINKFEKHCDNNHNCHGNIKNNSNHHHHHHHLDDNHHHPERQRSSSPPPPQQQQQQTWLKNKKKLNFQNLFHSFDNNKIKNCNDNNCEVMKRRIFCSKLSYNSNIAWIHFALIEKLLKTIIQHICLELKECYNSDSIVANECDMNVFLSLINGPCTINYSSSIHYDDSYWYNLHANELVERQRFNLITNHNHFIGRTLQTYQKMKSFLMLQEDYESINDRNEKLKGTRNTSSIFDASFTNMNVDSLYQTRKCTLLYGKNNVILGDNRNSLGYLELINSTHNLLLRWTSNDLLLQASNVHFYDYHNDDSNTDPCLLNNSMNEMYSYKVIDKHKRLQYSLSFNNDNVDNYQLGIITVSMNKMEYVHLHQDTTSQEYGLILIGLDGIAHPPIRLQGGFNAVYNFLMCLDQGLQPNACLNPSPNSLIDNKLEDIEFNEKQQITIKFWHFLDFHNKSNELKDNCNQFINIETKNFNDVIALNEISYHDDDKNEKMINLKNDTINKTNEVIFKIIHMEITTNNNDECIHELYNTSINDNLLKSIETFNQHKDDKCQKVELFNSMNIIDAIKLQLISRTFKSWFEYTRHMKNVRELLSPLVIHSNRNFSNSVVHYEKLTKTKWNELFLNISDKQNFDPYCIYECIYYGGCAAELRTEVWPYLLGVYDWKMTNEEKITINKQLKVHYVEKLQEWTKLEKIIRNIEENETMITSSLSHTDNDYHIGKNKMENSSPTLLEYDENIIKQFSHALDSVKKDVVRCDRNNCFYSKFDLHGDRNLATIQRILLTYVWEFLDDEYTQGMCDIVAPLLVLQLDNSITLSSNSSHSNHSLSTINNEETIEYSKEMLLHIEIETYILFKQIMRNRLKKLFAKETATIYMDEKFDHIKALIQILDPQLISHLQKFSDFTHFYFCYRWFLLDFKREFTYEDVFQIWEVILCAEHIISNDFSLFIALALIQNYRDVISSNHMEFTDILKFFNERAEHHNVEQILNLARYFADSVQRLTSKTNET</sequence>
<evidence type="ECO:0000256" key="2">
    <source>
        <dbReference type="ARBA" id="ARBA00034124"/>
    </source>
</evidence>
<feature type="domain" description="RUN" evidence="5">
    <location>
        <begin position="52"/>
        <end position="268"/>
    </location>
</feature>
<evidence type="ECO:0000256" key="1">
    <source>
        <dbReference type="ARBA" id="ARBA00022468"/>
    </source>
</evidence>
<accession>A0AAE1ZCU6</accession>
<dbReference type="Pfam" id="PF02759">
    <property type="entry name" value="RUN"/>
    <property type="match status" value="1"/>
</dbReference>
<dbReference type="Gene3D" id="1.20.58.900">
    <property type="match status" value="1"/>
</dbReference>
<comment type="caution">
    <text evidence="6">The sequence shown here is derived from an EMBL/GenBank/DDBJ whole genome shotgun (WGS) entry which is preliminary data.</text>
</comment>
<dbReference type="Gene3D" id="1.10.472.80">
    <property type="entry name" value="Ypt/Rab-GAP domain of gyp1p, domain 3"/>
    <property type="match status" value="1"/>
</dbReference>
<organism evidence="6 7">
    <name type="scientific">Schistosoma mekongi</name>
    <name type="common">Parasitic worm</name>
    <dbReference type="NCBI Taxonomy" id="38744"/>
    <lineage>
        <taxon>Eukaryota</taxon>
        <taxon>Metazoa</taxon>
        <taxon>Spiralia</taxon>
        <taxon>Lophotrochozoa</taxon>
        <taxon>Platyhelminthes</taxon>
        <taxon>Trematoda</taxon>
        <taxon>Digenea</taxon>
        <taxon>Strigeidida</taxon>
        <taxon>Schistosomatoidea</taxon>
        <taxon>Schistosomatidae</taxon>
        <taxon>Schistosoma</taxon>
    </lineage>
</organism>
<dbReference type="PANTHER" id="PTHR22957">
    <property type="entry name" value="TBC1 DOMAIN FAMILY MEMBER GTPASE-ACTIVATING PROTEIN"/>
    <property type="match status" value="1"/>
</dbReference>
<proteinExistence type="inferred from homology"/>
<dbReference type="PROSITE" id="PS50826">
    <property type="entry name" value="RUN"/>
    <property type="match status" value="1"/>
</dbReference>
<dbReference type="InterPro" id="IPR037213">
    <property type="entry name" value="Run_dom_sf"/>
</dbReference>
<reference evidence="6" key="2">
    <citation type="journal article" date="2023" name="Infect Dis Poverty">
        <title>Chromosome-scale genome of the human blood fluke Schistosoma mekongi and its implications for public health.</title>
        <authorList>
            <person name="Zhou M."/>
            <person name="Xu L."/>
            <person name="Xu D."/>
            <person name="Chen W."/>
            <person name="Khan J."/>
            <person name="Hu Y."/>
            <person name="Huang H."/>
            <person name="Wei H."/>
            <person name="Zhang Y."/>
            <person name="Chusongsang P."/>
            <person name="Tanasarnprasert K."/>
            <person name="Hu X."/>
            <person name="Limpanont Y."/>
            <person name="Lv Z."/>
        </authorList>
    </citation>
    <scope>NUCLEOTIDE SEQUENCE</scope>
    <source>
        <strain evidence="6">LV_2022a</strain>
    </source>
</reference>
<feature type="region of interest" description="Disordered" evidence="3">
    <location>
        <begin position="122"/>
        <end position="157"/>
    </location>
</feature>
<dbReference type="PANTHER" id="PTHR22957:SF502">
    <property type="entry name" value="SMALL G PROTEIN SIGNALING MODULATOR 2-RELATED"/>
    <property type="match status" value="1"/>
</dbReference>
<dbReference type="GO" id="GO:0031410">
    <property type="term" value="C:cytoplasmic vesicle"/>
    <property type="evidence" value="ECO:0007669"/>
    <property type="project" value="UniProtKB-ARBA"/>
</dbReference>
<name>A0AAE1ZCU6_SCHME</name>
<dbReference type="SUPFAM" id="SSF47923">
    <property type="entry name" value="Ypt/Rab-GAP domain of gyp1p"/>
    <property type="match status" value="2"/>
</dbReference>
<evidence type="ECO:0000259" key="5">
    <source>
        <dbReference type="PROSITE" id="PS50826"/>
    </source>
</evidence>
<feature type="compositionally biased region" description="Basic and acidic residues" evidence="3">
    <location>
        <begin position="133"/>
        <end position="145"/>
    </location>
</feature>
<dbReference type="EMBL" id="JALJAT010000003">
    <property type="protein sequence ID" value="KAK4471179.1"/>
    <property type="molecule type" value="Genomic_DNA"/>
</dbReference>
<gene>
    <name evidence="6" type="ORF">MN116_005571</name>
</gene>
<dbReference type="Gene3D" id="2.30.29.230">
    <property type="match status" value="1"/>
</dbReference>
<dbReference type="AlphaFoldDB" id="A0AAE1ZCU6"/>
<evidence type="ECO:0000313" key="7">
    <source>
        <dbReference type="Proteomes" id="UP001292079"/>
    </source>
</evidence>
<evidence type="ECO:0000256" key="3">
    <source>
        <dbReference type="SAM" id="MobiDB-lite"/>
    </source>
</evidence>